<dbReference type="RefSeq" id="WP_186929708.1">
    <property type="nucleotide sequence ID" value="NZ_JACOOJ010000013.1"/>
</dbReference>
<evidence type="ECO:0000313" key="1">
    <source>
        <dbReference type="EMBL" id="MBC5632954.1"/>
    </source>
</evidence>
<dbReference type="InterPro" id="IPR011050">
    <property type="entry name" value="Pectin_lyase_fold/virulence"/>
</dbReference>
<dbReference type="Proteomes" id="UP000651475">
    <property type="component" value="Unassembled WGS sequence"/>
</dbReference>
<dbReference type="InterPro" id="IPR012334">
    <property type="entry name" value="Pectin_lyas_fold"/>
</dbReference>
<organism evidence="1 2">
    <name type="scientific">Parabacteroides hominis</name>
    <dbReference type="NCBI Taxonomy" id="2763057"/>
    <lineage>
        <taxon>Bacteria</taxon>
        <taxon>Pseudomonadati</taxon>
        <taxon>Bacteroidota</taxon>
        <taxon>Bacteroidia</taxon>
        <taxon>Bacteroidales</taxon>
        <taxon>Tannerellaceae</taxon>
        <taxon>Parabacteroides</taxon>
    </lineage>
</organism>
<dbReference type="Gene3D" id="2.160.20.10">
    <property type="entry name" value="Single-stranded right-handed beta-helix, Pectin lyase-like"/>
    <property type="match status" value="1"/>
</dbReference>
<gene>
    <name evidence="1" type="ORF">H8S65_09260</name>
</gene>
<reference evidence="1 2" key="1">
    <citation type="submission" date="2020-08" db="EMBL/GenBank/DDBJ databases">
        <title>Genome public.</title>
        <authorList>
            <person name="Liu C."/>
            <person name="Sun Q."/>
        </authorList>
    </citation>
    <scope>NUCLEOTIDE SEQUENCE [LARGE SCALE GENOMIC DNA]</scope>
    <source>
        <strain evidence="1 2">NSJ-79</strain>
    </source>
</reference>
<protein>
    <submittedName>
        <fullName evidence="1">DUF3737 family protein</fullName>
    </submittedName>
</protein>
<dbReference type="InterPro" id="IPR022208">
    <property type="entry name" value="DUF3737"/>
</dbReference>
<keyword evidence="2" id="KW-1185">Reference proteome</keyword>
<proteinExistence type="predicted"/>
<name>A0ABR7DND7_9BACT</name>
<comment type="caution">
    <text evidence="1">The sequence shown here is derived from an EMBL/GenBank/DDBJ whole genome shotgun (WGS) entry which is preliminary data.</text>
</comment>
<accession>A0ABR7DND7</accession>
<sequence length="288" mass="33043">MQQIKNKEFGGERPLFASHDLQLNNVTIHTGESALKECSNIIAVECRFEGKYPFWHVDGFVIKNCLFTEGSRAALWYSQNLVMTDTRVEAPKMFREMDGIRLENVQIPDAQETLWHCRNVELKNVQVDHADYLFMHSENIRIENYAQNGNYSFQYCKNVEIRNAIIHSKDAFWNTENVTVYDSEISGEYLGWHSKNLRLVNCKISGTQPLCYAHNLVMENCTMADDCDLAFEYSSVHATIESPVHSVKNPRTGSIKAESYGEIILDEHVKAPADCELRLLDERTCFSA</sequence>
<evidence type="ECO:0000313" key="2">
    <source>
        <dbReference type="Proteomes" id="UP000651475"/>
    </source>
</evidence>
<dbReference type="EMBL" id="JACOOJ010000013">
    <property type="protein sequence ID" value="MBC5632954.1"/>
    <property type="molecule type" value="Genomic_DNA"/>
</dbReference>
<dbReference type="Pfam" id="PF12541">
    <property type="entry name" value="DUF3737"/>
    <property type="match status" value="1"/>
</dbReference>
<dbReference type="SUPFAM" id="SSF51126">
    <property type="entry name" value="Pectin lyase-like"/>
    <property type="match status" value="1"/>
</dbReference>